<reference evidence="6" key="2">
    <citation type="submission" date="2021-09" db="EMBL/GenBank/DDBJ databases">
        <authorList>
            <person name="Jia N."/>
            <person name="Wang J."/>
            <person name="Shi W."/>
            <person name="Du L."/>
            <person name="Sun Y."/>
            <person name="Zhan W."/>
            <person name="Jiang J."/>
            <person name="Wang Q."/>
            <person name="Zhang B."/>
            <person name="Ji P."/>
            <person name="Sakyi L.B."/>
            <person name="Cui X."/>
            <person name="Yuan T."/>
            <person name="Jiang B."/>
            <person name="Yang W."/>
            <person name="Lam T.T.-Y."/>
            <person name="Chang Q."/>
            <person name="Ding S."/>
            <person name="Wang X."/>
            <person name="Zhu J."/>
            <person name="Ruan X."/>
            <person name="Zhao L."/>
            <person name="Wei J."/>
            <person name="Que T."/>
            <person name="Du C."/>
            <person name="Cheng J."/>
            <person name="Dai P."/>
            <person name="Han X."/>
            <person name="Huang E."/>
            <person name="Gao Y."/>
            <person name="Liu J."/>
            <person name="Shao H."/>
            <person name="Ye R."/>
            <person name="Li L."/>
            <person name="Wei W."/>
            <person name="Wang X."/>
            <person name="Wang C."/>
            <person name="Huo Q."/>
            <person name="Li W."/>
            <person name="Guo W."/>
            <person name="Chen H."/>
            <person name="Chen S."/>
            <person name="Zhou L."/>
            <person name="Zhou L."/>
            <person name="Ni X."/>
            <person name="Tian J."/>
            <person name="Zhou Y."/>
            <person name="Sheng Y."/>
            <person name="Liu T."/>
            <person name="Pan Y."/>
            <person name="Xia L."/>
            <person name="Li J."/>
            <person name="Zhao F."/>
            <person name="Cao W."/>
        </authorList>
    </citation>
    <scope>NUCLEOTIDE SEQUENCE</scope>
    <source>
        <strain evidence="6">Rmic-2018</strain>
        <tissue evidence="6">Larvae</tissue>
    </source>
</reference>
<evidence type="ECO:0000313" key="7">
    <source>
        <dbReference type="Proteomes" id="UP000821866"/>
    </source>
</evidence>
<dbReference type="Pfam" id="PF01344">
    <property type="entry name" value="Kelch_1"/>
    <property type="match status" value="1"/>
</dbReference>
<dbReference type="InterPro" id="IPR011705">
    <property type="entry name" value="BACK"/>
</dbReference>
<dbReference type="InterPro" id="IPR006652">
    <property type="entry name" value="Kelch_1"/>
</dbReference>
<keyword evidence="3" id="KW-0677">Repeat</keyword>
<dbReference type="Pfam" id="PF24681">
    <property type="entry name" value="Kelch_KLHDC2_KLHL20_DRC7"/>
    <property type="match status" value="1"/>
</dbReference>
<dbReference type="PANTHER" id="PTHR45632">
    <property type="entry name" value="LD33804P"/>
    <property type="match status" value="1"/>
</dbReference>
<dbReference type="OMA" id="KIRLAWM"/>
<reference evidence="6" key="1">
    <citation type="journal article" date="2020" name="Cell">
        <title>Large-Scale Comparative Analyses of Tick Genomes Elucidate Their Genetic Diversity and Vector Capacities.</title>
        <authorList>
            <consortium name="Tick Genome and Microbiome Consortium (TIGMIC)"/>
            <person name="Jia N."/>
            <person name="Wang J."/>
            <person name="Shi W."/>
            <person name="Du L."/>
            <person name="Sun Y."/>
            <person name="Zhan W."/>
            <person name="Jiang J.F."/>
            <person name="Wang Q."/>
            <person name="Zhang B."/>
            <person name="Ji P."/>
            <person name="Bell-Sakyi L."/>
            <person name="Cui X.M."/>
            <person name="Yuan T.T."/>
            <person name="Jiang B.G."/>
            <person name="Yang W.F."/>
            <person name="Lam T.T."/>
            <person name="Chang Q.C."/>
            <person name="Ding S.J."/>
            <person name="Wang X.J."/>
            <person name="Zhu J.G."/>
            <person name="Ruan X.D."/>
            <person name="Zhao L."/>
            <person name="Wei J.T."/>
            <person name="Ye R.Z."/>
            <person name="Que T.C."/>
            <person name="Du C.H."/>
            <person name="Zhou Y.H."/>
            <person name="Cheng J.X."/>
            <person name="Dai P.F."/>
            <person name="Guo W.B."/>
            <person name="Han X.H."/>
            <person name="Huang E.J."/>
            <person name="Li L.F."/>
            <person name="Wei W."/>
            <person name="Gao Y.C."/>
            <person name="Liu J.Z."/>
            <person name="Shao H.Z."/>
            <person name="Wang X."/>
            <person name="Wang C.C."/>
            <person name="Yang T.C."/>
            <person name="Huo Q.B."/>
            <person name="Li W."/>
            <person name="Chen H.Y."/>
            <person name="Chen S.E."/>
            <person name="Zhou L.G."/>
            <person name="Ni X.B."/>
            <person name="Tian J.H."/>
            <person name="Sheng Y."/>
            <person name="Liu T."/>
            <person name="Pan Y.S."/>
            <person name="Xia L.Y."/>
            <person name="Li J."/>
            <person name="Zhao F."/>
            <person name="Cao W.C."/>
        </authorList>
    </citation>
    <scope>NUCLEOTIDE SEQUENCE</scope>
    <source>
        <strain evidence="6">Rmic-2018</strain>
    </source>
</reference>
<accession>A0A9J6D5P5</accession>
<dbReference type="SMART" id="SM00225">
    <property type="entry name" value="BTB"/>
    <property type="match status" value="1"/>
</dbReference>
<dbReference type="Pfam" id="PF00651">
    <property type="entry name" value="BTB"/>
    <property type="match status" value="1"/>
</dbReference>
<evidence type="ECO:0000259" key="5">
    <source>
        <dbReference type="PROSITE" id="PS50097"/>
    </source>
</evidence>
<keyword evidence="7" id="KW-1185">Reference proteome</keyword>
<organism evidence="6 7">
    <name type="scientific">Rhipicephalus microplus</name>
    <name type="common">Cattle tick</name>
    <name type="synonym">Boophilus microplus</name>
    <dbReference type="NCBI Taxonomy" id="6941"/>
    <lineage>
        <taxon>Eukaryota</taxon>
        <taxon>Metazoa</taxon>
        <taxon>Ecdysozoa</taxon>
        <taxon>Arthropoda</taxon>
        <taxon>Chelicerata</taxon>
        <taxon>Arachnida</taxon>
        <taxon>Acari</taxon>
        <taxon>Parasitiformes</taxon>
        <taxon>Ixodida</taxon>
        <taxon>Ixodoidea</taxon>
        <taxon>Ixodidae</taxon>
        <taxon>Rhipicephalinae</taxon>
        <taxon>Rhipicephalus</taxon>
        <taxon>Boophilus</taxon>
    </lineage>
</organism>
<proteinExistence type="predicted"/>
<dbReference type="Gene3D" id="1.25.40.420">
    <property type="match status" value="1"/>
</dbReference>
<comment type="function">
    <text evidence="4">Probable substrate-specific adapter of an E3 ubiquitin-protein ligase complex which mediates the ubiquitination and subsequent proteasomal degradation of target proteins. May have a role in synapse differentiation and growth.</text>
</comment>
<feature type="domain" description="BTB" evidence="5">
    <location>
        <begin position="66"/>
        <end position="126"/>
    </location>
</feature>
<dbReference type="Gene3D" id="3.30.710.10">
    <property type="entry name" value="Potassium Channel Kv1.1, Chain A"/>
    <property type="match status" value="1"/>
</dbReference>
<dbReference type="SMART" id="SM00875">
    <property type="entry name" value="BACK"/>
    <property type="match status" value="1"/>
</dbReference>
<keyword evidence="2" id="KW-0880">Kelch repeat</keyword>
<evidence type="ECO:0000313" key="6">
    <source>
        <dbReference type="EMBL" id="KAH8009373.1"/>
    </source>
</evidence>
<dbReference type="Proteomes" id="UP000821866">
    <property type="component" value="Chromosome 9"/>
</dbReference>
<dbReference type="PROSITE" id="PS50097">
    <property type="entry name" value="BTB"/>
    <property type="match status" value="1"/>
</dbReference>
<dbReference type="SUPFAM" id="SSF117281">
    <property type="entry name" value="Kelch motif"/>
    <property type="match status" value="1"/>
</dbReference>
<name>A0A9J6D5P5_RHIMP</name>
<dbReference type="SUPFAM" id="SSF54695">
    <property type="entry name" value="POZ domain"/>
    <property type="match status" value="1"/>
</dbReference>
<dbReference type="GO" id="GO:0005737">
    <property type="term" value="C:cytoplasm"/>
    <property type="evidence" value="ECO:0007669"/>
    <property type="project" value="UniProtKB-ARBA"/>
</dbReference>
<dbReference type="Pfam" id="PF07707">
    <property type="entry name" value="BACK"/>
    <property type="match status" value="1"/>
</dbReference>
<protein>
    <recommendedName>
        <fullName evidence="1">Kelch-like protein diablo</fullName>
    </recommendedName>
</protein>
<evidence type="ECO:0000256" key="3">
    <source>
        <dbReference type="ARBA" id="ARBA00022737"/>
    </source>
</evidence>
<dbReference type="GO" id="GO:0003779">
    <property type="term" value="F:actin binding"/>
    <property type="evidence" value="ECO:0007669"/>
    <property type="project" value="UniProtKB-KW"/>
</dbReference>
<dbReference type="AlphaFoldDB" id="A0A9J6D5P5"/>
<dbReference type="InterPro" id="IPR015915">
    <property type="entry name" value="Kelch-typ_b-propeller"/>
</dbReference>
<dbReference type="VEuPathDB" id="VectorBase:LOC119177936"/>
<evidence type="ECO:0000256" key="4">
    <source>
        <dbReference type="ARBA" id="ARBA00043912"/>
    </source>
</evidence>
<dbReference type="FunFam" id="1.25.40.420:FF:000001">
    <property type="entry name" value="Kelch-like family member 12"/>
    <property type="match status" value="1"/>
</dbReference>
<dbReference type="Gene3D" id="2.120.10.80">
    <property type="entry name" value="Kelch-type beta propeller"/>
    <property type="match status" value="1"/>
</dbReference>
<dbReference type="InterPro" id="IPR011333">
    <property type="entry name" value="SKP1/BTB/POZ_sf"/>
</dbReference>
<dbReference type="InterPro" id="IPR000210">
    <property type="entry name" value="BTB/POZ_dom"/>
</dbReference>
<dbReference type="InterPro" id="IPR017096">
    <property type="entry name" value="BTB-kelch_protein"/>
</dbReference>
<dbReference type="OrthoDB" id="6411082at2759"/>
<gene>
    <name evidence="6" type="ORF">HPB51_015696</name>
</gene>
<dbReference type="PRINTS" id="PR00501">
    <property type="entry name" value="KELCHREPEAT"/>
</dbReference>
<evidence type="ECO:0000256" key="2">
    <source>
        <dbReference type="ARBA" id="ARBA00022441"/>
    </source>
</evidence>
<dbReference type="EMBL" id="JABSTU010000011">
    <property type="protein sequence ID" value="KAH8009373.1"/>
    <property type="molecule type" value="Genomic_DNA"/>
</dbReference>
<dbReference type="SMART" id="SM00612">
    <property type="entry name" value="Kelch"/>
    <property type="match status" value="6"/>
</dbReference>
<dbReference type="PIRSF" id="PIRSF037037">
    <property type="entry name" value="Kelch-like_protein_gigaxonin"/>
    <property type="match status" value="1"/>
</dbReference>
<evidence type="ECO:0000256" key="1">
    <source>
        <dbReference type="ARBA" id="ARBA00013699"/>
    </source>
</evidence>
<comment type="caution">
    <text evidence="6">The sequence shown here is derived from an EMBL/GenBank/DDBJ whole genome shotgun (WGS) entry which is preliminary data.</text>
</comment>
<dbReference type="PANTHER" id="PTHR45632:SF17">
    <property type="entry name" value="KELCH-LIKE PROTEIN 31"/>
    <property type="match status" value="1"/>
</dbReference>
<sequence>MRPRDVFSWQIDAQLVSGCHGARPGLWPEAAWSANMPGSCGDGPDETLGQQTLEALWDMRGAGKLCDGLLKTSDEGEFPVHTVVMASCSEYFRALFWSTLNRVLRKEVLVPGVSKAIMAIIVEFAYKRVTWVGCDNVENLLEAADYLCVMGMVKDCCDFLQSIMSPENCISIHNVSKLYNCSDLASKAYNYLMQNFIEVSKKSEELLSLNIDEVEAILSDENLNIVKEETVWKAVVRWIEHDSADRQQHIARLLRCVRTGLVDTNFFVEKIKSHKFVSDNESCRPLVIDTLRFLYDLDVVVHNDEVPTPLFARPRIPHEVMFAMGGWMQGAPTAYIESYDTKADRWIKVQEVDPEGPRAYHKCVAIGNEIYVIGGFNGDEYFSSVRCFNAHTKTWRSVTPMHAKRCYVSVAVLNEIIYAMGGYDGRHRQNTAEKFDHRTNQWTMIAPMNMQRSDACATTHDSYVYVTGGFSGDECLSSAERYDPTADQWTMIASMRFRRSGVGCIGFRNYIYAIGGFNGTNRLASAEKYSPETNTWTSLPNMYTPRSNFAAAIIDNLVFAIGGFDGQSTTNLAECYDPIADQWYEATDMTEARSALAACVISGLPNIRDYVHQRRDNLMEEKRQKMLDIIKHRARHVNRDKNA</sequence>
<dbReference type="CDD" id="cd18450">
    <property type="entry name" value="BACK_KLHL10"/>
    <property type="match status" value="1"/>
</dbReference>